<dbReference type="InterPro" id="IPR022441">
    <property type="entry name" value="Para_beta_helix_rpt-2"/>
</dbReference>
<dbReference type="InterPro" id="IPR012334">
    <property type="entry name" value="Pectin_lyas_fold"/>
</dbReference>
<dbReference type="Proteomes" id="UP001183006">
    <property type="component" value="Chromosome"/>
</dbReference>
<keyword evidence="6" id="KW-1185">Reference proteome</keyword>
<dbReference type="InterPro" id="IPR006633">
    <property type="entry name" value="Carb-bd_sugar_hydrolysis-dom"/>
</dbReference>
<evidence type="ECO:0000313" key="5">
    <source>
        <dbReference type="EMBL" id="WMW22977.1"/>
    </source>
</evidence>
<dbReference type="InterPro" id="IPR006626">
    <property type="entry name" value="PbH1"/>
</dbReference>
<dbReference type="InterPro" id="IPR007742">
    <property type="entry name" value="NosD_dom"/>
</dbReference>
<proteinExistence type="predicted"/>
<evidence type="ECO:0000256" key="1">
    <source>
        <dbReference type="ARBA" id="ARBA00004906"/>
    </source>
</evidence>
<feature type="domain" description="Carbohydrate-binding/sugar hydrolysis" evidence="4">
    <location>
        <begin position="210"/>
        <end position="353"/>
    </location>
</feature>
<dbReference type="AlphaFoldDB" id="A0AA51UGR9"/>
<dbReference type="InterPro" id="IPR055354">
    <property type="entry name" value="DUF7507"/>
</dbReference>
<dbReference type="RefSeq" id="WP_309309092.1">
    <property type="nucleotide sequence ID" value="NZ_CP133594.1"/>
</dbReference>
<feature type="domain" description="Carbohydrate-binding/sugar hydrolysis" evidence="4">
    <location>
        <begin position="360"/>
        <end position="518"/>
    </location>
</feature>
<organism evidence="5 6">
    <name type="scientific">Methanolobus mangrovi</name>
    <dbReference type="NCBI Taxonomy" id="3072977"/>
    <lineage>
        <taxon>Archaea</taxon>
        <taxon>Methanobacteriati</taxon>
        <taxon>Methanobacteriota</taxon>
        <taxon>Stenosarchaea group</taxon>
        <taxon>Methanomicrobia</taxon>
        <taxon>Methanosarcinales</taxon>
        <taxon>Methanosarcinaceae</taxon>
        <taxon>Methanolobus</taxon>
    </lineage>
</organism>
<evidence type="ECO:0000256" key="3">
    <source>
        <dbReference type="ARBA" id="ARBA00022786"/>
    </source>
</evidence>
<dbReference type="EMBL" id="CP133594">
    <property type="protein sequence ID" value="WMW22977.1"/>
    <property type="molecule type" value="Genomic_DNA"/>
</dbReference>
<evidence type="ECO:0000256" key="2">
    <source>
        <dbReference type="ARBA" id="ARBA00022737"/>
    </source>
</evidence>
<dbReference type="KEGG" id="mmav:RE476_03885"/>
<dbReference type="SMART" id="SM00722">
    <property type="entry name" value="CASH"/>
    <property type="match status" value="3"/>
</dbReference>
<evidence type="ECO:0000259" key="4">
    <source>
        <dbReference type="SMART" id="SM00722"/>
    </source>
</evidence>
<dbReference type="InterPro" id="IPR051550">
    <property type="entry name" value="SCF-Subunits/Alg-Epimerases"/>
</dbReference>
<evidence type="ECO:0000313" key="6">
    <source>
        <dbReference type="Proteomes" id="UP001183006"/>
    </source>
</evidence>
<dbReference type="PANTHER" id="PTHR22990">
    <property type="entry name" value="F-BOX ONLY PROTEIN"/>
    <property type="match status" value="1"/>
</dbReference>
<dbReference type="GeneID" id="84229252"/>
<keyword evidence="3" id="KW-0833">Ubl conjugation pathway</keyword>
<dbReference type="Gene3D" id="2.160.20.10">
    <property type="entry name" value="Single-stranded right-handed beta-helix, Pectin lyase-like"/>
    <property type="match status" value="2"/>
</dbReference>
<protein>
    <submittedName>
        <fullName evidence="5">NosD domain-containing protein</fullName>
    </submittedName>
</protein>
<comment type="pathway">
    <text evidence="1">Protein modification; protein ubiquitination.</text>
</comment>
<name>A0AA51UGR9_9EURY</name>
<gene>
    <name evidence="5" type="ORF">RE476_03885</name>
</gene>
<feature type="domain" description="Carbohydrate-binding/sugar hydrolysis" evidence="4">
    <location>
        <begin position="60"/>
        <end position="194"/>
    </location>
</feature>
<accession>A0AA51UGR9</accession>
<sequence length="789" mass="85243">MGVDIMIAIRGKFVMALFLFLLIVNISAAATITVDDDPGKDYTTIQEAINAANDTDTILVYPGTYIENVMVNRSVSITSQSGNPDDTIVEAADGFDNAFNVTIGDVLIMGFNITGVDVGPSCGVYVSDVENVRIVNNHLMDNPSGIRFNATSNSNITNNYIYSSGFDGILLYYASNNVIVNNVIIESGNGIYLASSCNNNTLTDNTVLESHFGIWISSSEHNTLIENNASENYDGFYIAGYDNILSRNIALSNTNVGILIEGGRNNTFTENLATNNLEGISLRLSKNNTVNHNNASFNNEQGIIVKRSEYNMFNSNVASSNKGNGIVLDNDNYNNTLENNTALKNDDNGIFIVGSHNSTISNNTAASNALVGIHLLGSNDNYLSQNIAKLNNKDGIYIEYSSGNVLNNNSVDSNMDRGVRLADSSNNILNSNIICNNSVFGIRLSNSDNNSIYNNYFNNTNNTEIAGTSKDNSWNITKTTGPNIIDGPFLGGNYWAEPDGTGFSQTCIDANNDGFCDTQFDLSVNDTDFLPLNLNPAIDIEKHINGVDADTPIGVALRENETVTWEYIVNNTGNVILTDITVTDNKFGAICSIEKLMPGQSSVCTVTGTVEYGPHANLGTVLGNYTGIEVELLLSDEDPANYFGANPSIDVEKYTNGFDMDVDFTPGVYIGDNVNWQYVITNTGNVTLSNIVLSDDMEGIIPCPVNSLAPGESMVCEWEGVVSEYGLYHNTVNVTGDFEGLVTSDEDTGVYYGTEADDGDWQPPAVPTASPLLTAGVLGMFTILLLRRK</sequence>
<dbReference type="PANTHER" id="PTHR22990:SF15">
    <property type="entry name" value="F-BOX ONLY PROTEIN 10"/>
    <property type="match status" value="1"/>
</dbReference>
<dbReference type="Pfam" id="PF24346">
    <property type="entry name" value="DUF7507"/>
    <property type="match status" value="2"/>
</dbReference>
<dbReference type="SUPFAM" id="SSF51126">
    <property type="entry name" value="Pectin lyase-like"/>
    <property type="match status" value="3"/>
</dbReference>
<reference evidence="5" key="1">
    <citation type="submission" date="2023-08" db="EMBL/GenBank/DDBJ databases">
        <title>Methanolobus mangrovi sp. nov. and Methanolobus sediminis sp. nov, two novel methylotrophic methanogens isolated from mangrove sediments in China.</title>
        <authorList>
            <person name="Zhou J."/>
        </authorList>
    </citation>
    <scope>NUCLEOTIDE SEQUENCE</scope>
    <source>
        <strain evidence="5">FTZ2</strain>
    </source>
</reference>
<dbReference type="Pfam" id="PF05048">
    <property type="entry name" value="NosD"/>
    <property type="match status" value="2"/>
</dbReference>
<dbReference type="SMART" id="SM00710">
    <property type="entry name" value="PbH1"/>
    <property type="match status" value="18"/>
</dbReference>
<dbReference type="InterPro" id="IPR011050">
    <property type="entry name" value="Pectin_lyase_fold/virulence"/>
</dbReference>
<dbReference type="NCBIfam" id="TIGR03804">
    <property type="entry name" value="para_beta_helix"/>
    <property type="match status" value="8"/>
</dbReference>
<keyword evidence="2" id="KW-0677">Repeat</keyword>